<proteinExistence type="predicted"/>
<name>A0A254NDX1_9BURK</name>
<dbReference type="OrthoDB" id="5593847at2"/>
<dbReference type="InterPro" id="IPR027417">
    <property type="entry name" value="P-loop_NTPase"/>
</dbReference>
<gene>
    <name evidence="2" type="ORF">CDO81_07000</name>
</gene>
<dbReference type="Proteomes" id="UP000197446">
    <property type="component" value="Unassembled WGS sequence"/>
</dbReference>
<dbReference type="SUPFAM" id="SSF52540">
    <property type="entry name" value="P-loop containing nucleoside triphosphate hydrolases"/>
    <property type="match status" value="1"/>
</dbReference>
<accession>A0A254NDX1</accession>
<evidence type="ECO:0000313" key="2">
    <source>
        <dbReference type="EMBL" id="OWR06159.1"/>
    </source>
</evidence>
<dbReference type="RefSeq" id="WP_088482359.1">
    <property type="nucleotide sequence ID" value="NZ_NISI01000001.1"/>
</dbReference>
<dbReference type="Pfam" id="PF13401">
    <property type="entry name" value="AAA_22"/>
    <property type="match status" value="1"/>
</dbReference>
<feature type="domain" description="ORC1/DEAH AAA+ ATPase" evidence="1">
    <location>
        <begin position="127"/>
        <end position="274"/>
    </location>
</feature>
<dbReference type="InterPro" id="IPR049945">
    <property type="entry name" value="AAA_22"/>
</dbReference>
<sequence length="540" mass="60666">MKIIDINHYYPAHNIDYQGIPLIEAWPPLYESQLHSAMTSIPRCTPEERQHPPELRLQYIGRLFDLFFPTPDQLMLGVHLWNSICKTYVSNARRRTDSAAVFYAMCDSFSKDKALRRDFTELSDMPNLITVVGTPGCGKTQVGRRMLRRLCSDSLLRHPHHDFLFQRLFLWTEAGTTKTEKALAEVVYEELYATVLATGAQRARVRGSARRLGFECAAMARMLNLGVLVLDEIQHWLRKKTGVDQDAVEFLTTLVNEIGCTVMLIGTWEALPILKSKLRGARRATSIGTTQIKKIPPGEIWEAFMTVLFKLQFTTHVVPCTDDLSSAFWRCTQGVPDFAVRLMAFAQCEAIATESETIDVALVEACAAKHLDYIQPAIRQMRDGHREDSPTIWDAEPDDIDLYTRRILAEYQLAAKFEAAKRAARSAASDAAAEGATKAMQELGMASQEQAENFANHAAKQDPEATAAEIVAKAIKAAKQPRLRPTSSLKRKAAIAEQFAALPVLDIRRLVYEANETTRSVESDMKKLGHLLDIDNWVVQ</sequence>
<evidence type="ECO:0000259" key="1">
    <source>
        <dbReference type="Pfam" id="PF13401"/>
    </source>
</evidence>
<dbReference type="EMBL" id="NISI01000001">
    <property type="protein sequence ID" value="OWR06159.1"/>
    <property type="molecule type" value="Genomic_DNA"/>
</dbReference>
<organism evidence="2 3">
    <name type="scientific">Roseateles puraquae</name>
    <dbReference type="NCBI Taxonomy" id="431059"/>
    <lineage>
        <taxon>Bacteria</taxon>
        <taxon>Pseudomonadati</taxon>
        <taxon>Pseudomonadota</taxon>
        <taxon>Betaproteobacteria</taxon>
        <taxon>Burkholderiales</taxon>
        <taxon>Sphaerotilaceae</taxon>
        <taxon>Roseateles</taxon>
    </lineage>
</organism>
<dbReference type="Gene3D" id="3.40.50.300">
    <property type="entry name" value="P-loop containing nucleotide triphosphate hydrolases"/>
    <property type="match status" value="1"/>
</dbReference>
<protein>
    <recommendedName>
        <fullName evidence="1">ORC1/DEAH AAA+ ATPase domain-containing protein</fullName>
    </recommendedName>
</protein>
<keyword evidence="3" id="KW-1185">Reference proteome</keyword>
<dbReference type="GO" id="GO:0016887">
    <property type="term" value="F:ATP hydrolysis activity"/>
    <property type="evidence" value="ECO:0007669"/>
    <property type="project" value="InterPro"/>
</dbReference>
<dbReference type="AlphaFoldDB" id="A0A254NDX1"/>
<reference evidence="2 3" key="1">
    <citation type="journal article" date="2007" name="Int. J. Syst. Evol. Microbiol.">
        <title>Description of Pelomonas aquatica sp. nov. and Pelomonas puraquae sp. nov., isolated from industrial and haemodialysis water.</title>
        <authorList>
            <person name="Gomila M."/>
            <person name="Bowien B."/>
            <person name="Falsen E."/>
            <person name="Moore E.R."/>
            <person name="Lalucat J."/>
        </authorList>
    </citation>
    <scope>NUCLEOTIDE SEQUENCE [LARGE SCALE GENOMIC DNA]</scope>
    <source>
        <strain evidence="2 3">CCUG 52769</strain>
    </source>
</reference>
<comment type="caution">
    <text evidence="2">The sequence shown here is derived from an EMBL/GenBank/DDBJ whole genome shotgun (WGS) entry which is preliminary data.</text>
</comment>
<evidence type="ECO:0000313" key="3">
    <source>
        <dbReference type="Proteomes" id="UP000197446"/>
    </source>
</evidence>